<evidence type="ECO:0000313" key="3">
    <source>
        <dbReference type="EMBL" id="TRM60974.1"/>
    </source>
</evidence>
<evidence type="ECO:0000313" key="4">
    <source>
        <dbReference type="Proteomes" id="UP000320762"/>
    </source>
</evidence>
<accession>A0A550C842</accession>
<gene>
    <name evidence="3" type="ORF">BD626DRAFT_584851</name>
</gene>
<dbReference type="InterPro" id="IPR029060">
    <property type="entry name" value="PIN-like_dom_sf"/>
</dbReference>
<dbReference type="EMBL" id="VDMD01000019">
    <property type="protein sequence ID" value="TRM60974.1"/>
    <property type="molecule type" value="Genomic_DNA"/>
</dbReference>
<feature type="compositionally biased region" description="Low complexity" evidence="1">
    <location>
        <begin position="251"/>
        <end position="267"/>
    </location>
</feature>
<dbReference type="STRING" id="97359.A0A550C842"/>
<name>A0A550C842_9AGAR</name>
<evidence type="ECO:0000256" key="1">
    <source>
        <dbReference type="SAM" id="MobiDB-lite"/>
    </source>
</evidence>
<organism evidence="3 4">
    <name type="scientific">Schizophyllum amplum</name>
    <dbReference type="NCBI Taxonomy" id="97359"/>
    <lineage>
        <taxon>Eukaryota</taxon>
        <taxon>Fungi</taxon>
        <taxon>Dikarya</taxon>
        <taxon>Basidiomycota</taxon>
        <taxon>Agaricomycotina</taxon>
        <taxon>Agaricomycetes</taxon>
        <taxon>Agaricomycetidae</taxon>
        <taxon>Agaricales</taxon>
        <taxon>Schizophyllaceae</taxon>
        <taxon>Schizophyllum</taxon>
    </lineage>
</organism>
<dbReference type="Gene3D" id="3.40.50.1010">
    <property type="entry name" value="5'-nuclease"/>
    <property type="match status" value="2"/>
</dbReference>
<dbReference type="GO" id="GO:0017108">
    <property type="term" value="F:5'-flap endonuclease activity"/>
    <property type="evidence" value="ECO:0007669"/>
    <property type="project" value="TreeGrafter"/>
</dbReference>
<dbReference type="Pfam" id="PF00867">
    <property type="entry name" value="XPG_I"/>
    <property type="match status" value="1"/>
</dbReference>
<dbReference type="PANTHER" id="PTHR11081">
    <property type="entry name" value="FLAP ENDONUCLEASE FAMILY MEMBER"/>
    <property type="match status" value="1"/>
</dbReference>
<dbReference type="InterPro" id="IPR006086">
    <property type="entry name" value="XPG-I_dom"/>
</dbReference>
<dbReference type="SUPFAM" id="SSF88723">
    <property type="entry name" value="PIN domain-like"/>
    <property type="match status" value="1"/>
</dbReference>
<feature type="region of interest" description="Disordered" evidence="1">
    <location>
        <begin position="179"/>
        <end position="204"/>
    </location>
</feature>
<dbReference type="AlphaFoldDB" id="A0A550C842"/>
<dbReference type="OrthoDB" id="3005703at2759"/>
<feature type="region of interest" description="Disordered" evidence="1">
    <location>
        <begin position="243"/>
        <end position="267"/>
    </location>
</feature>
<proteinExistence type="predicted"/>
<keyword evidence="4" id="KW-1185">Reference proteome</keyword>
<dbReference type="Proteomes" id="UP000320762">
    <property type="component" value="Unassembled WGS sequence"/>
</dbReference>
<protein>
    <submittedName>
        <fullName evidence="3">PIN domain-like protein</fullName>
    </submittedName>
</protein>
<sequence>MGIKGAWETFEHAAIVEPLTELCLRNGGFSDLSNNSPEYVLGVDANNVLSRALSPVLGERGLARRHWAREARSSDLIGAITSLAGYFNSPCTVVFVFDGPLKSDMKRDKAIVPRDPRVIKNYKRLLNVLGFNIWEALGEADADLGIMSKFGLANSVLSDDSDLFVLGARTVLRTEPLMQGDTGTRRAADAPAQVPGRGARSDAHAPLTALAQDARRGVPRGGALVKGIPISIMVVEEVFESPLRSPGQEQSAGSPGRSDAPAAPSRAPASCVIRAVGRDMGNLAAEYFSKPSF</sequence>
<comment type="caution">
    <text evidence="3">The sequence shown here is derived from an EMBL/GenBank/DDBJ whole genome shotgun (WGS) entry which is preliminary data.</text>
</comment>
<dbReference type="InterPro" id="IPR006084">
    <property type="entry name" value="XPG/Rad2"/>
</dbReference>
<dbReference type="GO" id="GO:0006974">
    <property type="term" value="P:DNA damage response"/>
    <property type="evidence" value="ECO:0007669"/>
    <property type="project" value="UniProtKB-ARBA"/>
</dbReference>
<feature type="domain" description="XPG-I" evidence="2">
    <location>
        <begin position="130"/>
        <end position="174"/>
    </location>
</feature>
<dbReference type="PANTHER" id="PTHR11081:SF75">
    <property type="entry name" value="ENDONUCLEASE, PUTATIVE (AFU_ORTHOLOGUE AFUA_3G13260)-RELATED"/>
    <property type="match status" value="1"/>
</dbReference>
<dbReference type="PRINTS" id="PR00853">
    <property type="entry name" value="XPGRADSUPER"/>
</dbReference>
<evidence type="ECO:0000259" key="2">
    <source>
        <dbReference type="Pfam" id="PF00867"/>
    </source>
</evidence>
<reference evidence="3 4" key="1">
    <citation type="journal article" date="2019" name="New Phytol.">
        <title>Comparative genomics reveals unique wood-decay strategies and fruiting body development in the Schizophyllaceae.</title>
        <authorList>
            <person name="Almasi E."/>
            <person name="Sahu N."/>
            <person name="Krizsan K."/>
            <person name="Balint B."/>
            <person name="Kovacs G.M."/>
            <person name="Kiss B."/>
            <person name="Cseklye J."/>
            <person name="Drula E."/>
            <person name="Henrissat B."/>
            <person name="Nagy I."/>
            <person name="Chovatia M."/>
            <person name="Adam C."/>
            <person name="LaButti K."/>
            <person name="Lipzen A."/>
            <person name="Riley R."/>
            <person name="Grigoriev I.V."/>
            <person name="Nagy L.G."/>
        </authorList>
    </citation>
    <scope>NUCLEOTIDE SEQUENCE [LARGE SCALE GENOMIC DNA]</scope>
    <source>
        <strain evidence="3 4">NL-1724</strain>
    </source>
</reference>